<dbReference type="InterPro" id="IPR003646">
    <property type="entry name" value="SH3-like_bac-type"/>
</dbReference>
<dbReference type="Pfam" id="PF08239">
    <property type="entry name" value="SH3_3"/>
    <property type="match status" value="1"/>
</dbReference>
<sequence>MSDHSEAQYRLDTAPELPGGMVAEVPEGWLSLEGCSLQSRPIDAAPGPAIAVPLVLMHPEFGLAILGLEPVQAEAAEAALRERLEAARFGAIFPGHLPVVSLNLMPGDPFNLQRRLATAFAAQPPLELAGGDGWVTVVRRLLLTHPPVRSSAMLRPMVRAPMLPEPEEPVRAPRFALGTLPWPLLGLTAAGLVVGLALGLSHRPQETNTGAEAPPQPATSAPPPVVAAAPARVAEQRATAPAAPARVAEQRAAAPAAPAASPAPMPAPAAPVTPAAAPAANLPRVLVRTAANIRNGPDTGARVLRTAPRGESFRVHGEARGGWVQVGDAAPEGWIHSSLLTEP</sequence>
<evidence type="ECO:0000313" key="3">
    <source>
        <dbReference type="EMBL" id="MBL6458094.1"/>
    </source>
</evidence>
<dbReference type="RefSeq" id="WP_202827836.1">
    <property type="nucleotide sequence ID" value="NZ_JAEUXJ010000012.1"/>
</dbReference>
<dbReference type="Proteomes" id="UP000606490">
    <property type="component" value="Unassembled WGS sequence"/>
</dbReference>
<gene>
    <name evidence="3" type="ORF">JMJ55_22410</name>
</gene>
<feature type="domain" description="SH3b" evidence="2">
    <location>
        <begin position="290"/>
        <end position="340"/>
    </location>
</feature>
<dbReference type="EMBL" id="JAEUXJ010000012">
    <property type="protein sequence ID" value="MBL6458094.1"/>
    <property type="molecule type" value="Genomic_DNA"/>
</dbReference>
<protein>
    <submittedName>
        <fullName evidence="3">SH3 domain-containing protein</fullName>
    </submittedName>
</protein>
<evidence type="ECO:0000313" key="4">
    <source>
        <dbReference type="Proteomes" id="UP000606490"/>
    </source>
</evidence>
<feature type="compositionally biased region" description="Pro residues" evidence="1">
    <location>
        <begin position="214"/>
        <end position="225"/>
    </location>
</feature>
<proteinExistence type="predicted"/>
<name>A0ABS1V8U9_9PROT</name>
<dbReference type="Gene3D" id="2.30.30.40">
    <property type="entry name" value="SH3 Domains"/>
    <property type="match status" value="1"/>
</dbReference>
<comment type="caution">
    <text evidence="3">The sequence shown here is derived from an EMBL/GenBank/DDBJ whole genome shotgun (WGS) entry which is preliminary data.</text>
</comment>
<feature type="compositionally biased region" description="Pro residues" evidence="1">
    <location>
        <begin position="261"/>
        <end position="271"/>
    </location>
</feature>
<feature type="compositionally biased region" description="Low complexity" evidence="1">
    <location>
        <begin position="226"/>
        <end position="260"/>
    </location>
</feature>
<evidence type="ECO:0000259" key="2">
    <source>
        <dbReference type="Pfam" id="PF08239"/>
    </source>
</evidence>
<organism evidence="3 4">
    <name type="scientific">Belnapia mucosa</name>
    <dbReference type="NCBI Taxonomy" id="2804532"/>
    <lineage>
        <taxon>Bacteria</taxon>
        <taxon>Pseudomonadati</taxon>
        <taxon>Pseudomonadota</taxon>
        <taxon>Alphaproteobacteria</taxon>
        <taxon>Acetobacterales</taxon>
        <taxon>Roseomonadaceae</taxon>
        <taxon>Belnapia</taxon>
    </lineage>
</organism>
<feature type="region of interest" description="Disordered" evidence="1">
    <location>
        <begin position="205"/>
        <end position="274"/>
    </location>
</feature>
<accession>A0ABS1V8U9</accession>
<reference evidence="3 4" key="1">
    <citation type="submission" date="2021-01" db="EMBL/GenBank/DDBJ databases">
        <title>Belnapia mucosa sp. nov. and Belnapia arida sp. nov., isolated from the Tabernas Desert (Almeria, Spain).</title>
        <authorList>
            <person name="Molina-Menor E."/>
            <person name="Vidal-Verdu A."/>
            <person name="Calonge A."/>
            <person name="Satari L."/>
            <person name="Pereto Magraner J."/>
            <person name="Porcar Miralles M."/>
        </authorList>
    </citation>
    <scope>NUCLEOTIDE SEQUENCE [LARGE SCALE GENOMIC DNA]</scope>
    <source>
        <strain evidence="3 4">T6</strain>
    </source>
</reference>
<keyword evidence="4" id="KW-1185">Reference proteome</keyword>
<evidence type="ECO:0000256" key="1">
    <source>
        <dbReference type="SAM" id="MobiDB-lite"/>
    </source>
</evidence>